<dbReference type="Pfam" id="PF00001">
    <property type="entry name" value="7tm_1"/>
    <property type="match status" value="1"/>
</dbReference>
<keyword evidence="8" id="KW-0675">Receptor</keyword>
<dbReference type="PRINTS" id="PR00237">
    <property type="entry name" value="GPCRRHODOPSN"/>
</dbReference>
<gene>
    <name evidence="14" type="primary">LOC106816271</name>
</gene>
<organism evidence="13 14">
    <name type="scientific">Priapulus caudatus</name>
    <name type="common">Priapulid worm</name>
    <dbReference type="NCBI Taxonomy" id="37621"/>
    <lineage>
        <taxon>Eukaryota</taxon>
        <taxon>Metazoa</taxon>
        <taxon>Ecdysozoa</taxon>
        <taxon>Scalidophora</taxon>
        <taxon>Priapulida</taxon>
        <taxon>Priapulimorpha</taxon>
        <taxon>Priapulimorphida</taxon>
        <taxon>Priapulidae</taxon>
        <taxon>Priapulus</taxon>
    </lineage>
</organism>
<evidence type="ECO:0000256" key="8">
    <source>
        <dbReference type="ARBA" id="ARBA00023170"/>
    </source>
</evidence>
<feature type="transmembrane region" description="Helical" evidence="11">
    <location>
        <begin position="85"/>
        <end position="104"/>
    </location>
</feature>
<evidence type="ECO:0000256" key="6">
    <source>
        <dbReference type="ARBA" id="ARBA00023136"/>
    </source>
</evidence>
<evidence type="ECO:0000256" key="2">
    <source>
        <dbReference type="ARBA" id="ARBA00022475"/>
    </source>
</evidence>
<evidence type="ECO:0000256" key="10">
    <source>
        <dbReference type="ARBA" id="ARBA00023224"/>
    </source>
</evidence>
<comment type="subcellular location">
    <subcellularLocation>
        <location evidence="1">Cell membrane</location>
        <topology evidence="1">Multi-pass membrane protein</topology>
    </subcellularLocation>
</comment>
<evidence type="ECO:0000256" key="1">
    <source>
        <dbReference type="ARBA" id="ARBA00004651"/>
    </source>
</evidence>
<evidence type="ECO:0000256" key="9">
    <source>
        <dbReference type="ARBA" id="ARBA00023180"/>
    </source>
</evidence>
<accession>A0ABM1EVW9</accession>
<feature type="transmembrane region" description="Helical" evidence="11">
    <location>
        <begin position="245"/>
        <end position="264"/>
    </location>
</feature>
<feature type="transmembrane region" description="Helical" evidence="11">
    <location>
        <begin position="165"/>
        <end position="188"/>
    </location>
</feature>
<reference evidence="14" key="1">
    <citation type="submission" date="2025-08" db="UniProtKB">
        <authorList>
            <consortium name="RefSeq"/>
        </authorList>
    </citation>
    <scope>IDENTIFICATION</scope>
</reference>
<feature type="domain" description="G-protein coupled receptors family 1 profile" evidence="12">
    <location>
        <begin position="21"/>
        <end position="305"/>
    </location>
</feature>
<sequence>MTFHAITAVPLSIVTALGLLGNVLTLATTALHPLKTSMNTLMLNLALCDLLFEALDCVPMTAYTAQSRWPFSIATCKAHNYFRTITVYVSAYTLLFMCTDRLLTLWSPNKDRHRNYVAAVVWLWVVVAIGACYTFSITRLTSPPHAECTLAPGTAITRMHYLAKFALAFCVPVALSGVCVGVSCCLGCRYEQQYRHYTACETDVQHNSIAASRVHLMLAPRQRYSARGGGDGDADDRLEVRRMTITVSTILVISTLFWLPNYVMELLMIYEPAALARFGMQESYWLTGVSLCLAYFIPAARPLVYFILLPTFRQQCYRTVLCTRQRQPQHYHVNSFSPVHQTPTAAARETTV</sequence>
<evidence type="ECO:0000256" key="11">
    <source>
        <dbReference type="SAM" id="Phobius"/>
    </source>
</evidence>
<keyword evidence="6 11" id="KW-0472">Membrane</keyword>
<dbReference type="InterPro" id="IPR000276">
    <property type="entry name" value="GPCR_Rhodpsn"/>
</dbReference>
<feature type="transmembrane region" description="Helical" evidence="11">
    <location>
        <begin position="6"/>
        <end position="31"/>
    </location>
</feature>
<keyword evidence="9" id="KW-0325">Glycoprotein</keyword>
<keyword evidence="10" id="KW-0807">Transducer</keyword>
<evidence type="ECO:0000256" key="7">
    <source>
        <dbReference type="ARBA" id="ARBA00023157"/>
    </source>
</evidence>
<keyword evidence="3 11" id="KW-0812">Transmembrane</keyword>
<dbReference type="RefSeq" id="XP_014676340.1">
    <property type="nucleotide sequence ID" value="XM_014820854.1"/>
</dbReference>
<evidence type="ECO:0000256" key="4">
    <source>
        <dbReference type="ARBA" id="ARBA00022989"/>
    </source>
</evidence>
<evidence type="ECO:0000313" key="13">
    <source>
        <dbReference type="Proteomes" id="UP000695022"/>
    </source>
</evidence>
<dbReference type="Gene3D" id="1.20.1070.10">
    <property type="entry name" value="Rhodopsin 7-helix transmembrane proteins"/>
    <property type="match status" value="1"/>
</dbReference>
<evidence type="ECO:0000256" key="5">
    <source>
        <dbReference type="ARBA" id="ARBA00023040"/>
    </source>
</evidence>
<keyword evidence="13" id="KW-1185">Reference proteome</keyword>
<dbReference type="PROSITE" id="PS50262">
    <property type="entry name" value="G_PROTEIN_RECEP_F1_2"/>
    <property type="match status" value="1"/>
</dbReference>
<dbReference type="PANTHER" id="PTHR45695:SF23">
    <property type="entry name" value="GALANIN-LIKE G-PROTEIN COUPLED RECEPTOR NPR-9"/>
    <property type="match status" value="1"/>
</dbReference>
<dbReference type="Proteomes" id="UP000695022">
    <property type="component" value="Unplaced"/>
</dbReference>
<feature type="transmembrane region" description="Helical" evidence="11">
    <location>
        <begin position="284"/>
        <end position="308"/>
    </location>
</feature>
<protein>
    <submittedName>
        <fullName evidence="14">Neuropeptide Y receptor-like</fullName>
    </submittedName>
</protein>
<dbReference type="SUPFAM" id="SSF81321">
    <property type="entry name" value="Family A G protein-coupled receptor-like"/>
    <property type="match status" value="1"/>
</dbReference>
<evidence type="ECO:0000259" key="12">
    <source>
        <dbReference type="PROSITE" id="PS50262"/>
    </source>
</evidence>
<name>A0ABM1EVW9_PRICU</name>
<dbReference type="InterPro" id="IPR017452">
    <property type="entry name" value="GPCR_Rhodpsn_7TM"/>
</dbReference>
<dbReference type="GeneID" id="106816271"/>
<keyword evidence="5" id="KW-0297">G-protein coupled receptor</keyword>
<dbReference type="CDD" id="cd00637">
    <property type="entry name" value="7tm_classA_rhodopsin-like"/>
    <property type="match status" value="1"/>
</dbReference>
<proteinExistence type="predicted"/>
<evidence type="ECO:0000313" key="14">
    <source>
        <dbReference type="RefSeq" id="XP_014676340.1"/>
    </source>
</evidence>
<keyword evidence="4 11" id="KW-1133">Transmembrane helix</keyword>
<dbReference type="PANTHER" id="PTHR45695">
    <property type="entry name" value="LEUCOKININ RECEPTOR-RELATED"/>
    <property type="match status" value="1"/>
</dbReference>
<evidence type="ECO:0000256" key="3">
    <source>
        <dbReference type="ARBA" id="ARBA00022692"/>
    </source>
</evidence>
<keyword evidence="7" id="KW-1015">Disulfide bond</keyword>
<keyword evidence="2" id="KW-1003">Cell membrane</keyword>
<feature type="transmembrane region" description="Helical" evidence="11">
    <location>
        <begin position="116"/>
        <end position="136"/>
    </location>
</feature>